<dbReference type="InterPro" id="IPR001972">
    <property type="entry name" value="Stomatin_HflK_fam"/>
</dbReference>
<feature type="transmembrane region" description="Helical" evidence="2">
    <location>
        <begin position="26"/>
        <end position="46"/>
    </location>
</feature>
<proteinExistence type="inferred from homology"/>
<evidence type="ECO:0000256" key="2">
    <source>
        <dbReference type="SAM" id="Phobius"/>
    </source>
</evidence>
<dbReference type="GO" id="GO:0098552">
    <property type="term" value="C:side of membrane"/>
    <property type="evidence" value="ECO:0007669"/>
    <property type="project" value="UniProtKB-ARBA"/>
</dbReference>
<dbReference type="Pfam" id="PF01145">
    <property type="entry name" value="Band_7"/>
    <property type="match status" value="1"/>
</dbReference>
<dbReference type="SMART" id="SM00244">
    <property type="entry name" value="PHB"/>
    <property type="match status" value="1"/>
</dbReference>
<dbReference type="SUPFAM" id="SSF117892">
    <property type="entry name" value="Band 7/SPFH domain"/>
    <property type="match status" value="1"/>
</dbReference>
<dbReference type="KEGG" id="aad:TC41_2621"/>
<dbReference type="InterPro" id="IPR036013">
    <property type="entry name" value="Band_7/SPFH_dom_sf"/>
</dbReference>
<reference evidence="5" key="2">
    <citation type="submission" date="2011-06" db="EMBL/GenBank/DDBJ databases">
        <title>The complete genome sequence of Alicyclobacillus acidocaldarius sp. Tc-4-1.</title>
        <authorList>
            <person name="Chen Y."/>
            <person name="He Y."/>
            <person name="Dong Z."/>
            <person name="Hu S."/>
        </authorList>
    </citation>
    <scope>NUCLEOTIDE SEQUENCE [LARGE SCALE GENOMIC DNA]</scope>
    <source>
        <strain evidence="5">Tc-4-1</strain>
    </source>
</reference>
<feature type="transmembrane region" description="Helical" evidence="2">
    <location>
        <begin position="52"/>
        <end position="75"/>
    </location>
</feature>
<dbReference type="PATRIC" id="fig|1048834.4.peg.2478"/>
<dbReference type="Gene3D" id="3.30.479.30">
    <property type="entry name" value="Band 7 domain"/>
    <property type="match status" value="1"/>
</dbReference>
<evidence type="ECO:0000256" key="1">
    <source>
        <dbReference type="ARBA" id="ARBA00008164"/>
    </source>
</evidence>
<keyword evidence="2" id="KW-0812">Transmembrane</keyword>
<evidence type="ECO:0000313" key="4">
    <source>
        <dbReference type="EMBL" id="AEJ44516.1"/>
    </source>
</evidence>
<dbReference type="InterPro" id="IPR043202">
    <property type="entry name" value="Band-7_stomatin-like"/>
</dbReference>
<dbReference type="GO" id="GO:0005886">
    <property type="term" value="C:plasma membrane"/>
    <property type="evidence" value="ECO:0007669"/>
    <property type="project" value="InterPro"/>
</dbReference>
<dbReference type="STRING" id="1048834.TC41_2621"/>
<dbReference type="FunFam" id="3.30.479.30:FF:000004">
    <property type="entry name" value="Putative membrane protease family, stomatin"/>
    <property type="match status" value="1"/>
</dbReference>
<dbReference type="eggNOG" id="COG0330">
    <property type="taxonomic scope" value="Bacteria"/>
</dbReference>
<accession>F8II36</accession>
<dbReference type="Gene3D" id="6.10.250.2090">
    <property type="match status" value="1"/>
</dbReference>
<dbReference type="PANTHER" id="PTHR10264">
    <property type="entry name" value="BAND 7 PROTEIN-RELATED"/>
    <property type="match status" value="1"/>
</dbReference>
<dbReference type="AlphaFoldDB" id="F8II36"/>
<dbReference type="HOGENOM" id="CLU_024949_3_3_9"/>
<evidence type="ECO:0000313" key="5">
    <source>
        <dbReference type="Proteomes" id="UP000000292"/>
    </source>
</evidence>
<comment type="similarity">
    <text evidence="1">Belongs to the band 7/mec-2 family.</text>
</comment>
<dbReference type="PANTHER" id="PTHR10264:SF19">
    <property type="entry name" value="AT06885P-RELATED"/>
    <property type="match status" value="1"/>
</dbReference>
<dbReference type="InterPro" id="IPR001107">
    <property type="entry name" value="Band_7"/>
</dbReference>
<evidence type="ECO:0000259" key="3">
    <source>
        <dbReference type="SMART" id="SM00244"/>
    </source>
</evidence>
<reference evidence="4 5" key="1">
    <citation type="journal article" date="2011" name="J. Bacteriol.">
        <title>Complete Genome Sequence of Alicyclobacillus acidocaldarius Strain Tc-4-1.</title>
        <authorList>
            <person name="Chen Y."/>
            <person name="He Y."/>
            <person name="Zhang B."/>
            <person name="Yang J."/>
            <person name="Li W."/>
            <person name="Dong Z."/>
            <person name="Hu S."/>
        </authorList>
    </citation>
    <scope>NUCLEOTIDE SEQUENCE [LARGE SCALE GENOMIC DNA]</scope>
    <source>
        <strain evidence="4 5">Tc-4-1</strain>
    </source>
</reference>
<name>F8II36_ALIAT</name>
<dbReference type="Proteomes" id="UP000000292">
    <property type="component" value="Chromosome"/>
</dbReference>
<sequence length="318" mass="35156">MREHGGVNAVRLLPEKEEMRMRRVAGVQRLIFVVFVLGAIATAAGLGRTHRVMGIALGLVILLVGWAISASIHVANQWEKAVVLRLGKFRQLAGPGTFFLLPIVDTVADWIDLRVRSTTFTAEQTLTKDTVPVNIDAVLFWVVVDAEKAALQVADYEYSLSWAAQTALRDLIGRMMLEDMLSSREAMDAELKRLLDERTGPWGISIQSVQIRDIKIPGNLQDAMSRAAQAERERNARVILGQAEVQVAESFLEAARLYHSDPVALQLRAMNILYEGLKEKASMIVVPSALSDAMNLGTWLGVANAERMEELRRGGDRG</sequence>
<dbReference type="PRINTS" id="PR00721">
    <property type="entry name" value="STOMATIN"/>
</dbReference>
<dbReference type="EMBL" id="CP002902">
    <property type="protein sequence ID" value="AEJ44516.1"/>
    <property type="molecule type" value="Genomic_DNA"/>
</dbReference>
<feature type="domain" description="Band 7" evidence="3">
    <location>
        <begin position="70"/>
        <end position="228"/>
    </location>
</feature>
<organism evidence="4 5">
    <name type="scientific">Alicyclobacillus acidocaldarius (strain Tc-4-1)</name>
    <name type="common">Bacillus acidocaldarius</name>
    <dbReference type="NCBI Taxonomy" id="1048834"/>
    <lineage>
        <taxon>Bacteria</taxon>
        <taxon>Bacillati</taxon>
        <taxon>Bacillota</taxon>
        <taxon>Bacilli</taxon>
        <taxon>Bacillales</taxon>
        <taxon>Alicyclobacillaceae</taxon>
        <taxon>Alicyclobacillus</taxon>
    </lineage>
</organism>
<keyword evidence="2" id="KW-0472">Membrane</keyword>
<gene>
    <name evidence="4" type="ordered locus">TC41_2621</name>
</gene>
<protein>
    <submittedName>
        <fullName evidence="4">Band 7 protein</fullName>
    </submittedName>
</protein>
<keyword evidence="2" id="KW-1133">Transmembrane helix</keyword>
<dbReference type="CDD" id="cd13775">
    <property type="entry name" value="SPFH_eoslipins_u3"/>
    <property type="match status" value="1"/>
</dbReference>